<evidence type="ECO:0000256" key="6">
    <source>
        <dbReference type="ARBA" id="ARBA00022448"/>
    </source>
</evidence>
<comment type="subunit">
    <text evidence="4">Part of the SecDF-YidC-YajC translocase complex. The SecDF-YidC-YajC translocase forms a supercomplex with SecYEG, called the holo-translocon (HTL).</text>
</comment>
<evidence type="ECO:0000256" key="13">
    <source>
        <dbReference type="SAM" id="MobiDB-lite"/>
    </source>
</evidence>
<sequence length="132" mass="14295">MLISPAYAQAAGGAGGGIEAFLPLILIFIVFYFLMIRPQQKRAKEHKAMLEAVRRGDNIVTNGGILGKVTKVENDTELSVEIAKDIVVKVRRDMIAHVTSKTEPAKGEDADKGEEKTEQAGGLKKLFGGKKD</sequence>
<evidence type="ECO:0000256" key="10">
    <source>
        <dbReference type="ARBA" id="ARBA00022989"/>
    </source>
</evidence>
<proteinExistence type="inferred from homology"/>
<dbReference type="NCBIfam" id="TIGR00739">
    <property type="entry name" value="yajC"/>
    <property type="match status" value="1"/>
</dbReference>
<dbReference type="InterPro" id="IPR003849">
    <property type="entry name" value="Preprotein_translocase_YajC"/>
</dbReference>
<evidence type="ECO:0000256" key="11">
    <source>
        <dbReference type="ARBA" id="ARBA00023010"/>
    </source>
</evidence>
<dbReference type="GO" id="GO:0005886">
    <property type="term" value="C:plasma membrane"/>
    <property type="evidence" value="ECO:0007669"/>
    <property type="project" value="UniProtKB-SubCell"/>
</dbReference>
<dbReference type="GO" id="GO:0015031">
    <property type="term" value="P:protein transport"/>
    <property type="evidence" value="ECO:0007669"/>
    <property type="project" value="UniProtKB-KW"/>
</dbReference>
<reference evidence="15" key="1">
    <citation type="journal article" date="2014" name="Int. J. Syst. Evol. Microbiol.">
        <title>Complete genome sequence of Corynebacterium casei LMG S-19264T (=DSM 44701T), isolated from a smear-ripened cheese.</title>
        <authorList>
            <consortium name="US DOE Joint Genome Institute (JGI-PGF)"/>
            <person name="Walter F."/>
            <person name="Albersmeier A."/>
            <person name="Kalinowski J."/>
            <person name="Ruckert C."/>
        </authorList>
    </citation>
    <scope>NUCLEOTIDE SEQUENCE</scope>
    <source>
        <strain evidence="15">CGMCC 1.15254</strain>
    </source>
</reference>
<keyword evidence="16" id="KW-1185">Reference proteome</keyword>
<dbReference type="SMART" id="SM01323">
    <property type="entry name" value="YajC"/>
    <property type="match status" value="1"/>
</dbReference>
<comment type="function">
    <text evidence="1">The SecYEG-SecDF-YajC-YidC holo-translocon (HTL) protein secretase/insertase is a supercomplex required for protein secretion, insertion of proteins into membranes, and assembly of membrane protein complexes. While the SecYEG complex is essential for assembly of a number of proteins and complexes, the SecDF-YajC-YidC subcomplex facilitates these functions.</text>
</comment>
<dbReference type="PRINTS" id="PR01853">
    <property type="entry name" value="YAJCTRNLCASE"/>
</dbReference>
<dbReference type="PANTHER" id="PTHR33909">
    <property type="entry name" value="SEC TRANSLOCON ACCESSORY COMPLEX SUBUNIT YAJC"/>
    <property type="match status" value="1"/>
</dbReference>
<keyword evidence="12 14" id="KW-0472">Membrane</keyword>
<evidence type="ECO:0000256" key="9">
    <source>
        <dbReference type="ARBA" id="ARBA00022927"/>
    </source>
</evidence>
<evidence type="ECO:0000313" key="16">
    <source>
        <dbReference type="Proteomes" id="UP000632498"/>
    </source>
</evidence>
<dbReference type="AlphaFoldDB" id="A0A917F7Q3"/>
<evidence type="ECO:0000256" key="7">
    <source>
        <dbReference type="ARBA" id="ARBA00022475"/>
    </source>
</evidence>
<name>A0A917F7Q3_9PROT</name>
<feature type="region of interest" description="Disordered" evidence="13">
    <location>
        <begin position="99"/>
        <end position="132"/>
    </location>
</feature>
<dbReference type="Pfam" id="PF02699">
    <property type="entry name" value="YajC"/>
    <property type="match status" value="1"/>
</dbReference>
<keyword evidence="7" id="KW-1003">Cell membrane</keyword>
<evidence type="ECO:0000256" key="4">
    <source>
        <dbReference type="ARBA" id="ARBA00011718"/>
    </source>
</evidence>
<keyword evidence="8 14" id="KW-0812">Transmembrane</keyword>
<comment type="similarity">
    <text evidence="3">Belongs to the YajC family.</text>
</comment>
<accession>A0A917F7Q3</accession>
<evidence type="ECO:0000256" key="3">
    <source>
        <dbReference type="ARBA" id="ARBA00006742"/>
    </source>
</evidence>
<keyword evidence="10 14" id="KW-1133">Transmembrane helix</keyword>
<reference evidence="15" key="2">
    <citation type="submission" date="2020-09" db="EMBL/GenBank/DDBJ databases">
        <authorList>
            <person name="Sun Q."/>
            <person name="Zhou Y."/>
        </authorList>
    </citation>
    <scope>NUCLEOTIDE SEQUENCE</scope>
    <source>
        <strain evidence="15">CGMCC 1.15254</strain>
    </source>
</reference>
<evidence type="ECO:0000256" key="8">
    <source>
        <dbReference type="ARBA" id="ARBA00022692"/>
    </source>
</evidence>
<comment type="caution">
    <text evidence="15">The sequence shown here is derived from an EMBL/GenBank/DDBJ whole genome shotgun (WGS) entry which is preliminary data.</text>
</comment>
<evidence type="ECO:0000256" key="14">
    <source>
        <dbReference type="SAM" id="Phobius"/>
    </source>
</evidence>
<keyword evidence="6" id="KW-0813">Transport</keyword>
<keyword evidence="11" id="KW-0811">Translocation</keyword>
<feature type="compositionally biased region" description="Basic and acidic residues" evidence="13">
    <location>
        <begin position="103"/>
        <end position="118"/>
    </location>
</feature>
<dbReference type="Proteomes" id="UP000632498">
    <property type="component" value="Unassembled WGS sequence"/>
</dbReference>
<organism evidence="15 16">
    <name type="scientific">Terasakiella brassicae</name>
    <dbReference type="NCBI Taxonomy" id="1634917"/>
    <lineage>
        <taxon>Bacteria</taxon>
        <taxon>Pseudomonadati</taxon>
        <taxon>Pseudomonadota</taxon>
        <taxon>Alphaproteobacteria</taxon>
        <taxon>Rhodospirillales</taxon>
        <taxon>Terasakiellaceae</taxon>
        <taxon>Terasakiella</taxon>
    </lineage>
</organism>
<evidence type="ECO:0000313" key="15">
    <source>
        <dbReference type="EMBL" id="GGF51663.1"/>
    </source>
</evidence>
<evidence type="ECO:0000256" key="1">
    <source>
        <dbReference type="ARBA" id="ARBA00002061"/>
    </source>
</evidence>
<evidence type="ECO:0000256" key="12">
    <source>
        <dbReference type="ARBA" id="ARBA00023136"/>
    </source>
</evidence>
<dbReference type="PANTHER" id="PTHR33909:SF1">
    <property type="entry name" value="SEC TRANSLOCON ACCESSORY COMPLEX SUBUNIT YAJC"/>
    <property type="match status" value="1"/>
</dbReference>
<evidence type="ECO:0000256" key="2">
    <source>
        <dbReference type="ARBA" id="ARBA00004162"/>
    </source>
</evidence>
<keyword evidence="9" id="KW-0653">Protein transport</keyword>
<dbReference type="RefSeq" id="WP_188659927.1">
    <property type="nucleotide sequence ID" value="NZ_BMHV01000001.1"/>
</dbReference>
<gene>
    <name evidence="15" type="ORF">GCM10011332_01090</name>
</gene>
<protein>
    <recommendedName>
        <fullName evidence="5">Sec translocon accessory complex subunit YajC</fullName>
    </recommendedName>
</protein>
<evidence type="ECO:0000256" key="5">
    <source>
        <dbReference type="ARBA" id="ARBA00014962"/>
    </source>
</evidence>
<dbReference type="EMBL" id="BMHV01000001">
    <property type="protein sequence ID" value="GGF51663.1"/>
    <property type="molecule type" value="Genomic_DNA"/>
</dbReference>
<comment type="subcellular location">
    <subcellularLocation>
        <location evidence="2">Cell membrane</location>
        <topology evidence="2">Single-pass membrane protein</topology>
    </subcellularLocation>
</comment>
<feature type="transmembrane region" description="Helical" evidence="14">
    <location>
        <begin position="6"/>
        <end position="34"/>
    </location>
</feature>